<evidence type="ECO:0000259" key="2">
    <source>
        <dbReference type="Pfam" id="PF02518"/>
    </source>
</evidence>
<dbReference type="SUPFAM" id="SSF55874">
    <property type="entry name" value="ATPase domain of HSP90 chaperone/DNA topoisomerase II/histidine kinase"/>
    <property type="match status" value="1"/>
</dbReference>
<feature type="domain" description="Signal transduction histidine kinase internal region" evidence="3">
    <location>
        <begin position="374"/>
        <end position="452"/>
    </location>
</feature>
<dbReference type="Gene3D" id="3.30.565.10">
    <property type="entry name" value="Histidine kinase-like ATPase, C-terminal domain"/>
    <property type="match status" value="1"/>
</dbReference>
<dbReference type="Pfam" id="PF06580">
    <property type="entry name" value="His_kinase"/>
    <property type="match status" value="1"/>
</dbReference>
<dbReference type="Pfam" id="PF02518">
    <property type="entry name" value="HATPase_c"/>
    <property type="match status" value="1"/>
</dbReference>
<evidence type="ECO:0000313" key="4">
    <source>
        <dbReference type="EMBL" id="BBI33908.1"/>
    </source>
</evidence>
<evidence type="ECO:0000256" key="1">
    <source>
        <dbReference type="SAM" id="Phobius"/>
    </source>
</evidence>
<dbReference type="RefSeq" id="WP_162309341.1">
    <property type="nucleotide sequence ID" value="NZ_AP019400.1"/>
</dbReference>
<gene>
    <name evidence="4" type="ORF">KCTCHS21_33070</name>
</gene>
<dbReference type="PANTHER" id="PTHR34220">
    <property type="entry name" value="SENSOR HISTIDINE KINASE YPDA"/>
    <property type="match status" value="1"/>
</dbReference>
<dbReference type="InterPro" id="IPR010559">
    <property type="entry name" value="Sig_transdc_His_kin_internal"/>
</dbReference>
<proteinExistence type="predicted"/>
<feature type="transmembrane region" description="Helical" evidence="1">
    <location>
        <begin position="278"/>
        <end position="298"/>
    </location>
</feature>
<evidence type="ECO:0000313" key="5">
    <source>
        <dbReference type="Proteomes" id="UP000289856"/>
    </source>
</evidence>
<feature type="domain" description="Histidine kinase/HSP90-like ATPase" evidence="2">
    <location>
        <begin position="469"/>
        <end position="584"/>
    </location>
</feature>
<dbReference type="InterPro" id="IPR036890">
    <property type="entry name" value="HATPase_C_sf"/>
</dbReference>
<dbReference type="Proteomes" id="UP000289856">
    <property type="component" value="Chromosome"/>
</dbReference>
<keyword evidence="1" id="KW-0472">Membrane</keyword>
<evidence type="ECO:0000259" key="3">
    <source>
        <dbReference type="Pfam" id="PF06580"/>
    </source>
</evidence>
<keyword evidence="4" id="KW-0418">Kinase</keyword>
<keyword evidence="5" id="KW-1185">Reference proteome</keyword>
<keyword evidence="4" id="KW-0808">Transferase</keyword>
<keyword evidence="1" id="KW-0812">Transmembrane</keyword>
<dbReference type="InterPro" id="IPR003594">
    <property type="entry name" value="HATPase_dom"/>
</dbReference>
<dbReference type="PANTHER" id="PTHR34220:SF7">
    <property type="entry name" value="SENSOR HISTIDINE KINASE YPDA"/>
    <property type="match status" value="1"/>
</dbReference>
<organism evidence="4 5">
    <name type="scientific">Cohnella abietis</name>
    <dbReference type="NCBI Taxonomy" id="2507935"/>
    <lineage>
        <taxon>Bacteria</taxon>
        <taxon>Bacillati</taxon>
        <taxon>Bacillota</taxon>
        <taxon>Bacilli</taxon>
        <taxon>Bacillales</taxon>
        <taxon>Paenibacillaceae</taxon>
        <taxon>Cohnella</taxon>
    </lineage>
</organism>
<sequence>MDYLKTRPIKLQLLVIFILFVTVVVVVMLLTYFQSKKMIYEKNEEYSIELLDKITQYIQSQIENIDGLVINTSYNMDVHQYLKSTDLIDKIDLFKKVDSQITTISQLEAGIVEMTIIGENGNNVNLMSDKNMRKAVMDTIEEMKTSPELRLKPYYAGLKEMVDNGVSHPYFIIGSRINNIFPSYSLGYFIVILDLNALFPKFNTMLENGFGSFYVLDRNGTVSSSNDMSMIGKLLDTTSIKDNQEYVIQTTELPALQGKIVNIYSKLNLFRGLEKIKVVYWGIMIVFIPFMYLLFWLISRNILEPIKSFMRFIQVQKVKNIYHGQKRIELIGYNEIMVMAERFNGMLDEVDHLTGEVISSETRIMKLGLLKKQAELAFLKQQVNPHFLYNMLESLRGMASEAGEMEMRDMIAALGKMLRYSIKGQDVVKLGEELDISKSYLKLQHFRFDDRFDIHIEFPEALLSYKVIKMILQPILENAITHGLENRMVKGNLWVGGRMTLDGDIVIRVKDDGLGMTSHKLESIRAELAAGEDFLERIHNDDNKHIGIVNVHNRIRAAYGSPYGLRIASEEDKGTEVELLLPQRREEANA</sequence>
<dbReference type="AlphaFoldDB" id="A0A3T1D758"/>
<reference evidence="4 5" key="1">
    <citation type="submission" date="2019-01" db="EMBL/GenBank/DDBJ databases">
        <title>Complete genome sequence of Cohnella hallensis HS21 isolated from Korean fir (Abies koreana) rhizospheric soil.</title>
        <authorList>
            <person name="Jiang L."/>
            <person name="Kang S.W."/>
            <person name="Kim S."/>
            <person name="Jung J."/>
            <person name="Kim C.Y."/>
            <person name="Kim D.H."/>
            <person name="Kim S.W."/>
            <person name="Lee J."/>
        </authorList>
    </citation>
    <scope>NUCLEOTIDE SEQUENCE [LARGE SCALE GENOMIC DNA]</scope>
    <source>
        <strain evidence="4 5">HS21</strain>
    </source>
</reference>
<dbReference type="Gene3D" id="6.10.340.10">
    <property type="match status" value="1"/>
</dbReference>
<dbReference type="GO" id="GO:0000155">
    <property type="term" value="F:phosphorelay sensor kinase activity"/>
    <property type="evidence" value="ECO:0007669"/>
    <property type="project" value="InterPro"/>
</dbReference>
<dbReference type="GO" id="GO:0016020">
    <property type="term" value="C:membrane"/>
    <property type="evidence" value="ECO:0007669"/>
    <property type="project" value="InterPro"/>
</dbReference>
<dbReference type="EMBL" id="AP019400">
    <property type="protein sequence ID" value="BBI33908.1"/>
    <property type="molecule type" value="Genomic_DNA"/>
</dbReference>
<feature type="transmembrane region" description="Helical" evidence="1">
    <location>
        <begin position="12"/>
        <end position="33"/>
    </location>
</feature>
<keyword evidence="1" id="KW-1133">Transmembrane helix</keyword>
<dbReference type="InterPro" id="IPR050640">
    <property type="entry name" value="Bact_2-comp_sensor_kinase"/>
</dbReference>
<name>A0A3T1D758_9BACL</name>
<protein>
    <submittedName>
        <fullName evidence="4">Putative two-component sensor kinase</fullName>
    </submittedName>
</protein>
<accession>A0A3T1D758</accession>
<dbReference type="KEGG" id="cohn:KCTCHS21_33070"/>